<dbReference type="GO" id="GO:0006072">
    <property type="term" value="P:glycerol-3-phosphate metabolic process"/>
    <property type="evidence" value="ECO:0007669"/>
    <property type="project" value="TreeGrafter"/>
</dbReference>
<dbReference type="GO" id="GO:0004366">
    <property type="term" value="F:glycerol-3-phosphate O-acyltransferase activity"/>
    <property type="evidence" value="ECO:0007669"/>
    <property type="project" value="TreeGrafter"/>
</dbReference>
<sequence>MSSKASSRSSSRSRIAKRNAEAQKASSPDIDILDEGVRIHYPLVPGQAGIGKGEAVSKDEGSRMLSPSLVHFRDAPLDFLREISLHLSGTGWRGYENPIGQPIFYKGYCENMRHLILTNEKLRKRVFELAKKRVDDEAREGLLGEEPNPGVMQLKKSKRRRDIELSLWEVADKIVDGMICKMESKGFIRGAYYFCMQTLARTYHQGVHVSTEEVLRLRACAALAASKKQSLIFLPCHKSHIDYVALQVICYRLGISLPNVVAGDNLNFPVVGSFLQHAGAFFIRRSFGDDKMYPAVVQAYIDAMLQNGYNMECFVEGGRSRTGKLLPPKFGILSYIMDTILSGRAEDAFIIPVSTQYDKVIETSGYVNELLGIPKKKENLMDFLSSSSVLSLRLGRVDIRFHEPWSLRSYIDEQLTRLPPNLPEPDRKNKLLRTLGYKVLADINAVSVVMPVSLIGTVLLTLRGRGIGKAELVRRIEWLSEQIRRKGGRVADFGSVGTETIVERGLEVLGDLVGRRTEEVAEECFYAKDRFQLSFYRNMVIHLFISETIVCCAMYTKIKQGGGPANQLVPYAVLLDHVSFLSRVFRKEFVYPTDGITVNLRQTLLGLEADRVVDLVWKDGEVGGEIEAVELAREERERGREQFDYYCFLLWPFVEGTWLAAVAVLGLTPPFGEEEAWVGAGEAMEMAQLLGKTLYHQGDLSYFEAVNKETLKNAFEQLKSQGTLLTSTSASVPPAGSTISSAFSTTSSSSSSTTPPTTSKPPKAMLRLSPDWAPTRNERNEILPGGKLWEWTEKLAKSRREGKNRRDAPTVERRVMRLAGRLGLELIREGRVESRGVLKGRARL</sequence>
<dbReference type="GO" id="GO:0006631">
    <property type="term" value="P:fatty acid metabolic process"/>
    <property type="evidence" value="ECO:0007669"/>
    <property type="project" value="TreeGrafter"/>
</dbReference>
<evidence type="ECO:0000256" key="4">
    <source>
        <dbReference type="ARBA" id="ARBA00023136"/>
    </source>
</evidence>
<comment type="subcellular location">
    <subcellularLocation>
        <location evidence="1">Endomembrane system</location>
        <topology evidence="1">Peripheral membrane protein</topology>
    </subcellularLocation>
</comment>
<protein>
    <submittedName>
        <fullName evidence="8">Acyltransferase-domain-containing protein</fullName>
    </submittedName>
</protein>
<dbReference type="OrthoDB" id="10255570at2759"/>
<evidence type="ECO:0000313" key="9">
    <source>
        <dbReference type="Proteomes" id="UP000275078"/>
    </source>
</evidence>
<feature type="region of interest" description="Disordered" evidence="6">
    <location>
        <begin position="1"/>
        <end position="28"/>
    </location>
</feature>
<comment type="similarity">
    <text evidence="2">Belongs to the GPAT/DAPAT family.</text>
</comment>
<keyword evidence="4" id="KW-0472">Membrane</keyword>
<evidence type="ECO:0000256" key="6">
    <source>
        <dbReference type="SAM" id="MobiDB-lite"/>
    </source>
</evidence>
<dbReference type="InterPro" id="IPR045520">
    <property type="entry name" value="GPAT/DHAPAT_C"/>
</dbReference>
<accession>A0A3N4HHA0</accession>
<gene>
    <name evidence="8" type="ORF">BJ508DRAFT_419817</name>
</gene>
<feature type="compositionally biased region" description="Low complexity" evidence="6">
    <location>
        <begin position="1"/>
        <end position="13"/>
    </location>
</feature>
<dbReference type="Pfam" id="PF19277">
    <property type="entry name" value="GPAT_C"/>
    <property type="match status" value="1"/>
</dbReference>
<dbReference type="InterPro" id="IPR022284">
    <property type="entry name" value="GPAT/DHAPAT"/>
</dbReference>
<evidence type="ECO:0000256" key="5">
    <source>
        <dbReference type="ARBA" id="ARBA00023315"/>
    </source>
</evidence>
<proteinExistence type="inferred from homology"/>
<dbReference type="GO" id="GO:0031966">
    <property type="term" value="C:mitochondrial membrane"/>
    <property type="evidence" value="ECO:0007669"/>
    <property type="project" value="TreeGrafter"/>
</dbReference>
<keyword evidence="3 8" id="KW-0808">Transferase</keyword>
<evidence type="ECO:0000313" key="8">
    <source>
        <dbReference type="EMBL" id="RPA71701.1"/>
    </source>
</evidence>
<evidence type="ECO:0000256" key="2">
    <source>
        <dbReference type="ARBA" id="ARBA00007937"/>
    </source>
</evidence>
<dbReference type="SUPFAM" id="SSF69593">
    <property type="entry name" value="Glycerol-3-phosphate (1)-acyltransferase"/>
    <property type="match status" value="1"/>
</dbReference>
<dbReference type="Proteomes" id="UP000275078">
    <property type="component" value="Unassembled WGS sequence"/>
</dbReference>
<feature type="region of interest" description="Disordered" evidence="6">
    <location>
        <begin position="727"/>
        <end position="779"/>
    </location>
</feature>
<dbReference type="PANTHER" id="PTHR12563">
    <property type="entry name" value="GLYCEROL-3-PHOSPHATE ACYLTRANSFERASE"/>
    <property type="match status" value="1"/>
</dbReference>
<organism evidence="8 9">
    <name type="scientific">Ascobolus immersus RN42</name>
    <dbReference type="NCBI Taxonomy" id="1160509"/>
    <lineage>
        <taxon>Eukaryota</taxon>
        <taxon>Fungi</taxon>
        <taxon>Dikarya</taxon>
        <taxon>Ascomycota</taxon>
        <taxon>Pezizomycotina</taxon>
        <taxon>Pezizomycetes</taxon>
        <taxon>Pezizales</taxon>
        <taxon>Ascobolaceae</taxon>
        <taxon>Ascobolus</taxon>
    </lineage>
</organism>
<dbReference type="GO" id="GO:0008654">
    <property type="term" value="P:phospholipid biosynthetic process"/>
    <property type="evidence" value="ECO:0007669"/>
    <property type="project" value="TreeGrafter"/>
</dbReference>
<feature type="domain" description="Phospholipid/glycerol acyltransferase" evidence="7">
    <location>
        <begin position="231"/>
        <end position="358"/>
    </location>
</feature>
<dbReference type="GO" id="GO:0019432">
    <property type="term" value="P:triglyceride biosynthetic process"/>
    <property type="evidence" value="ECO:0007669"/>
    <property type="project" value="TreeGrafter"/>
</dbReference>
<dbReference type="CDD" id="cd07993">
    <property type="entry name" value="LPLAT_DHAPAT-like"/>
    <property type="match status" value="1"/>
</dbReference>
<dbReference type="Pfam" id="PF01553">
    <property type="entry name" value="Acyltransferase"/>
    <property type="match status" value="1"/>
</dbReference>
<dbReference type="EMBL" id="ML119906">
    <property type="protein sequence ID" value="RPA71701.1"/>
    <property type="molecule type" value="Genomic_DNA"/>
</dbReference>
<dbReference type="STRING" id="1160509.A0A3N4HHA0"/>
<name>A0A3N4HHA0_ASCIM</name>
<keyword evidence="5 8" id="KW-0012">Acyltransferase</keyword>
<dbReference type="InterPro" id="IPR041728">
    <property type="entry name" value="GPAT/DHAPAT_LPLAT"/>
</dbReference>
<evidence type="ECO:0000256" key="3">
    <source>
        <dbReference type="ARBA" id="ARBA00022679"/>
    </source>
</evidence>
<dbReference type="PANTHER" id="PTHR12563:SF17">
    <property type="entry name" value="DIHYDROXYACETONE PHOSPHATE ACYLTRANSFERASE"/>
    <property type="match status" value="1"/>
</dbReference>
<feature type="compositionally biased region" description="Low complexity" evidence="6">
    <location>
        <begin position="737"/>
        <end position="762"/>
    </location>
</feature>
<reference evidence="8 9" key="1">
    <citation type="journal article" date="2018" name="Nat. Ecol. Evol.">
        <title>Pezizomycetes genomes reveal the molecular basis of ectomycorrhizal truffle lifestyle.</title>
        <authorList>
            <person name="Murat C."/>
            <person name="Payen T."/>
            <person name="Noel B."/>
            <person name="Kuo A."/>
            <person name="Morin E."/>
            <person name="Chen J."/>
            <person name="Kohler A."/>
            <person name="Krizsan K."/>
            <person name="Balestrini R."/>
            <person name="Da Silva C."/>
            <person name="Montanini B."/>
            <person name="Hainaut M."/>
            <person name="Levati E."/>
            <person name="Barry K.W."/>
            <person name="Belfiori B."/>
            <person name="Cichocki N."/>
            <person name="Clum A."/>
            <person name="Dockter R.B."/>
            <person name="Fauchery L."/>
            <person name="Guy J."/>
            <person name="Iotti M."/>
            <person name="Le Tacon F."/>
            <person name="Lindquist E.A."/>
            <person name="Lipzen A."/>
            <person name="Malagnac F."/>
            <person name="Mello A."/>
            <person name="Molinier V."/>
            <person name="Miyauchi S."/>
            <person name="Poulain J."/>
            <person name="Riccioni C."/>
            <person name="Rubini A."/>
            <person name="Sitrit Y."/>
            <person name="Splivallo R."/>
            <person name="Traeger S."/>
            <person name="Wang M."/>
            <person name="Zifcakova L."/>
            <person name="Wipf D."/>
            <person name="Zambonelli A."/>
            <person name="Paolocci F."/>
            <person name="Nowrousian M."/>
            <person name="Ottonello S."/>
            <person name="Baldrian P."/>
            <person name="Spatafora J.W."/>
            <person name="Henrissat B."/>
            <person name="Nagy L.G."/>
            <person name="Aury J.M."/>
            <person name="Wincker P."/>
            <person name="Grigoriev I.V."/>
            <person name="Bonfante P."/>
            <person name="Martin F.M."/>
        </authorList>
    </citation>
    <scope>NUCLEOTIDE SEQUENCE [LARGE SCALE GENOMIC DNA]</scope>
    <source>
        <strain evidence="8 9">RN42</strain>
    </source>
</reference>
<dbReference type="AlphaFoldDB" id="A0A3N4HHA0"/>
<evidence type="ECO:0000256" key="1">
    <source>
        <dbReference type="ARBA" id="ARBA00004184"/>
    </source>
</evidence>
<dbReference type="InterPro" id="IPR002123">
    <property type="entry name" value="Plipid/glycerol_acylTrfase"/>
</dbReference>
<dbReference type="GO" id="GO:0012505">
    <property type="term" value="C:endomembrane system"/>
    <property type="evidence" value="ECO:0007669"/>
    <property type="project" value="UniProtKB-SubCell"/>
</dbReference>
<dbReference type="SMART" id="SM00563">
    <property type="entry name" value="PlsC"/>
    <property type="match status" value="1"/>
</dbReference>
<keyword evidence="9" id="KW-1185">Reference proteome</keyword>
<evidence type="ECO:0000259" key="7">
    <source>
        <dbReference type="SMART" id="SM00563"/>
    </source>
</evidence>